<dbReference type="EMBL" id="AUZY01003848">
    <property type="protein sequence ID" value="EQD67089.1"/>
    <property type="molecule type" value="Genomic_DNA"/>
</dbReference>
<reference evidence="1" key="1">
    <citation type="submission" date="2013-08" db="EMBL/GenBank/DDBJ databases">
        <authorList>
            <person name="Mendez C."/>
            <person name="Richter M."/>
            <person name="Ferrer M."/>
            <person name="Sanchez J."/>
        </authorList>
    </citation>
    <scope>NUCLEOTIDE SEQUENCE</scope>
</reference>
<feature type="non-terminal residue" evidence="1">
    <location>
        <position position="166"/>
    </location>
</feature>
<accession>T1CJL1</accession>
<reference evidence="1" key="2">
    <citation type="journal article" date="2014" name="ISME J.">
        <title>Microbial stratification in low pH oxic and suboxic macroscopic growths along an acid mine drainage.</title>
        <authorList>
            <person name="Mendez-Garcia C."/>
            <person name="Mesa V."/>
            <person name="Sprenger R.R."/>
            <person name="Richter M."/>
            <person name="Diez M.S."/>
            <person name="Solano J."/>
            <person name="Bargiela R."/>
            <person name="Golyshina O.V."/>
            <person name="Manteca A."/>
            <person name="Ramos J.L."/>
            <person name="Gallego J.R."/>
            <person name="Llorente I."/>
            <person name="Martins Dos Santos V.A."/>
            <person name="Jensen O.N."/>
            <person name="Pelaez A.I."/>
            <person name="Sanchez J."/>
            <person name="Ferrer M."/>
        </authorList>
    </citation>
    <scope>NUCLEOTIDE SEQUENCE</scope>
</reference>
<dbReference type="SUPFAM" id="SSF46785">
    <property type="entry name" value="Winged helix' DNA-binding domain"/>
    <property type="match status" value="1"/>
</dbReference>
<proteinExistence type="predicted"/>
<comment type="caution">
    <text evidence="1">The sequence shown here is derived from an EMBL/GenBank/DDBJ whole genome shotgun (WGS) entry which is preliminary data.</text>
</comment>
<protein>
    <submittedName>
        <fullName evidence="1">Transcriptional regulator, MarR family</fullName>
    </submittedName>
</protein>
<dbReference type="InterPro" id="IPR036388">
    <property type="entry name" value="WH-like_DNA-bd_sf"/>
</dbReference>
<organism evidence="1">
    <name type="scientific">mine drainage metagenome</name>
    <dbReference type="NCBI Taxonomy" id="410659"/>
    <lineage>
        <taxon>unclassified sequences</taxon>
        <taxon>metagenomes</taxon>
        <taxon>ecological metagenomes</taxon>
    </lineage>
</organism>
<sequence length="166" mass="17716">MPDRSASRVAGARGLAALRRLGAVSDLLFLYEAETRSIPHLREIADRLGLSVQAASHSFRSLRRRGLAEFRDGRYRPTVRGVDWLHAALGGVRDDLAERLDRLHIVRTTRAIAGAPVAQGEIVSLEIVDGILTARPGAGAGSRGRAQDPAGAGELVEVGELEGIVP</sequence>
<dbReference type="Gene3D" id="1.10.10.10">
    <property type="entry name" value="Winged helix-like DNA-binding domain superfamily/Winged helix DNA-binding domain"/>
    <property type="match status" value="1"/>
</dbReference>
<dbReference type="InterPro" id="IPR036390">
    <property type="entry name" value="WH_DNA-bd_sf"/>
</dbReference>
<evidence type="ECO:0000313" key="1">
    <source>
        <dbReference type="EMBL" id="EQD67089.1"/>
    </source>
</evidence>
<name>T1CJL1_9ZZZZ</name>
<dbReference type="AlphaFoldDB" id="T1CJL1"/>
<gene>
    <name evidence="1" type="ORF">B1B_06044</name>
</gene>